<dbReference type="AlphaFoldDB" id="A2GZX7"/>
<keyword evidence="2" id="KW-1185">Reference proteome</keyword>
<gene>
    <name evidence="1" type="ORF">TVAG_522520</name>
</gene>
<proteinExistence type="predicted"/>
<sequence length="76" mass="8248">MISILVAKAAGIPLLRRTLIMLENEQRSKIEKIFAALTVLEWPSMGQALGEFKASRTATPGLNGPPHSYKISAITV</sequence>
<dbReference type="Proteomes" id="UP000001542">
    <property type="component" value="Unassembled WGS sequence"/>
</dbReference>
<accession>A2GZX7</accession>
<dbReference type="InParanoid" id="A2GZX7"/>
<organism evidence="1 2">
    <name type="scientific">Trichomonas vaginalis (strain ATCC PRA-98 / G3)</name>
    <dbReference type="NCBI Taxonomy" id="412133"/>
    <lineage>
        <taxon>Eukaryota</taxon>
        <taxon>Metamonada</taxon>
        <taxon>Parabasalia</taxon>
        <taxon>Trichomonadida</taxon>
        <taxon>Trichomonadidae</taxon>
        <taxon>Trichomonas</taxon>
    </lineage>
</organism>
<reference evidence="1" key="2">
    <citation type="journal article" date="2007" name="Science">
        <title>Draft genome sequence of the sexually transmitted pathogen Trichomonas vaginalis.</title>
        <authorList>
            <person name="Carlton J.M."/>
            <person name="Hirt R.P."/>
            <person name="Silva J.C."/>
            <person name="Delcher A.L."/>
            <person name="Schatz M."/>
            <person name="Zhao Q."/>
            <person name="Wortman J.R."/>
            <person name="Bidwell S.L."/>
            <person name="Alsmark U.C.M."/>
            <person name="Besteiro S."/>
            <person name="Sicheritz-Ponten T."/>
            <person name="Noel C.J."/>
            <person name="Dacks J.B."/>
            <person name="Foster P.G."/>
            <person name="Simillion C."/>
            <person name="Van de Peer Y."/>
            <person name="Miranda-Saavedra D."/>
            <person name="Barton G.J."/>
            <person name="Westrop G.D."/>
            <person name="Mueller S."/>
            <person name="Dessi D."/>
            <person name="Fiori P.L."/>
            <person name="Ren Q."/>
            <person name="Paulsen I."/>
            <person name="Zhang H."/>
            <person name="Bastida-Corcuera F.D."/>
            <person name="Simoes-Barbosa A."/>
            <person name="Brown M.T."/>
            <person name="Hayes R.D."/>
            <person name="Mukherjee M."/>
            <person name="Okumura C.Y."/>
            <person name="Schneider R."/>
            <person name="Smith A.J."/>
            <person name="Vanacova S."/>
            <person name="Villalvazo M."/>
            <person name="Haas B.J."/>
            <person name="Pertea M."/>
            <person name="Feldblyum T.V."/>
            <person name="Utterback T.R."/>
            <person name="Shu C.L."/>
            <person name="Osoegawa K."/>
            <person name="de Jong P.J."/>
            <person name="Hrdy I."/>
            <person name="Horvathova L."/>
            <person name="Zubacova Z."/>
            <person name="Dolezal P."/>
            <person name="Malik S.B."/>
            <person name="Logsdon J.M. Jr."/>
            <person name="Henze K."/>
            <person name="Gupta A."/>
            <person name="Wang C.C."/>
            <person name="Dunne R.L."/>
            <person name="Upcroft J.A."/>
            <person name="Upcroft P."/>
            <person name="White O."/>
            <person name="Salzberg S.L."/>
            <person name="Tang P."/>
            <person name="Chiu C.-H."/>
            <person name="Lee Y.-S."/>
            <person name="Embley T.M."/>
            <person name="Coombs G.H."/>
            <person name="Mottram J.C."/>
            <person name="Tachezy J."/>
            <person name="Fraser-Liggett C.M."/>
            <person name="Johnson P.J."/>
        </authorList>
    </citation>
    <scope>NUCLEOTIDE SEQUENCE [LARGE SCALE GENOMIC DNA]</scope>
    <source>
        <strain evidence="1">G3</strain>
    </source>
</reference>
<protein>
    <submittedName>
        <fullName evidence="1">Uncharacterized protein</fullName>
    </submittedName>
</protein>
<reference evidence="1" key="1">
    <citation type="submission" date="2006-10" db="EMBL/GenBank/DDBJ databases">
        <authorList>
            <person name="Amadeo P."/>
            <person name="Zhao Q."/>
            <person name="Wortman J."/>
            <person name="Fraser-Liggett C."/>
            <person name="Carlton J."/>
        </authorList>
    </citation>
    <scope>NUCLEOTIDE SEQUENCE</scope>
    <source>
        <strain evidence="1">G3</strain>
    </source>
</reference>
<name>A2GZX7_TRIV3</name>
<dbReference type="VEuPathDB" id="TrichDB:TVAG_522520"/>
<dbReference type="EMBL" id="DS123281">
    <property type="protein sequence ID" value="EAX77290.1"/>
    <property type="molecule type" value="Genomic_DNA"/>
</dbReference>
<evidence type="ECO:0000313" key="2">
    <source>
        <dbReference type="Proteomes" id="UP000001542"/>
    </source>
</evidence>
<evidence type="ECO:0000313" key="1">
    <source>
        <dbReference type="EMBL" id="EAX77290.1"/>
    </source>
</evidence>